<accession>A0AAD5W028</accession>
<feature type="chain" id="PRO_5041923530" evidence="1">
    <location>
        <begin position="21"/>
        <end position="330"/>
    </location>
</feature>
<proteinExistence type="predicted"/>
<evidence type="ECO:0000313" key="2">
    <source>
        <dbReference type="EMBL" id="KAJ3571736.1"/>
    </source>
</evidence>
<name>A0AAD5W028_9AGAR</name>
<dbReference type="EMBL" id="JANIEX010000172">
    <property type="protein sequence ID" value="KAJ3571736.1"/>
    <property type="molecule type" value="Genomic_DNA"/>
</dbReference>
<feature type="signal peptide" evidence="1">
    <location>
        <begin position="1"/>
        <end position="20"/>
    </location>
</feature>
<comment type="caution">
    <text evidence="2">The sequence shown here is derived from an EMBL/GenBank/DDBJ whole genome shotgun (WGS) entry which is preliminary data.</text>
</comment>
<gene>
    <name evidence="2" type="ORF">NP233_g3553</name>
</gene>
<evidence type="ECO:0000256" key="1">
    <source>
        <dbReference type="SAM" id="SignalP"/>
    </source>
</evidence>
<evidence type="ECO:0000313" key="3">
    <source>
        <dbReference type="Proteomes" id="UP001213000"/>
    </source>
</evidence>
<dbReference type="AlphaFoldDB" id="A0AAD5W028"/>
<sequence length="330" mass="36336">MIRRLLDSLILLACIPLAVLLLQKYGCNQDHVSTQVFQAINLLGLCPAPKLAALPSVIFTPEFRNILEPTSGMLPNPIQMSGRQLELGKVMVALEKTGDGEGERKLEAIKSFDEQAQKAIRSLGNFNSASQLTLDTAIPILGGLIETLEKGQGKRAKTFGFGGIVIPLQDQIDAWVGGLVDQLQSYLQQSIETERIISQCYDGFQNILQLSGGAEDQGETDLMSEDLRDDQGWRIDPKTLGIDVTLVREPLARAIQDFELLVKEIQESEAVVSSALGQLDEVMRGFEVSPSGRKRAFIVDMGVGIEVKRVLENLKRLKDEVENQNSIAEY</sequence>
<keyword evidence="3" id="KW-1185">Reference proteome</keyword>
<dbReference type="Proteomes" id="UP001213000">
    <property type="component" value="Unassembled WGS sequence"/>
</dbReference>
<reference evidence="2" key="1">
    <citation type="submission" date="2022-07" db="EMBL/GenBank/DDBJ databases">
        <title>Genome Sequence of Leucocoprinus birnbaumii.</title>
        <authorList>
            <person name="Buettner E."/>
        </authorList>
    </citation>
    <scope>NUCLEOTIDE SEQUENCE</scope>
    <source>
        <strain evidence="2">VT141</strain>
    </source>
</reference>
<organism evidence="2 3">
    <name type="scientific">Leucocoprinus birnbaumii</name>
    <dbReference type="NCBI Taxonomy" id="56174"/>
    <lineage>
        <taxon>Eukaryota</taxon>
        <taxon>Fungi</taxon>
        <taxon>Dikarya</taxon>
        <taxon>Basidiomycota</taxon>
        <taxon>Agaricomycotina</taxon>
        <taxon>Agaricomycetes</taxon>
        <taxon>Agaricomycetidae</taxon>
        <taxon>Agaricales</taxon>
        <taxon>Agaricineae</taxon>
        <taxon>Agaricaceae</taxon>
        <taxon>Leucocoprinus</taxon>
    </lineage>
</organism>
<protein>
    <submittedName>
        <fullName evidence="2">Uncharacterized protein</fullName>
    </submittedName>
</protein>
<keyword evidence="1" id="KW-0732">Signal</keyword>